<feature type="compositionally biased region" description="Low complexity" evidence="1">
    <location>
        <begin position="180"/>
        <end position="189"/>
    </location>
</feature>
<name>A0A815R788_9BILA</name>
<feature type="compositionally biased region" description="Basic and acidic residues" evidence="1">
    <location>
        <begin position="212"/>
        <end position="230"/>
    </location>
</feature>
<gene>
    <name evidence="2" type="ORF">GPM918_LOCUS35538</name>
    <name evidence="3" type="ORF">SRO942_LOCUS36256</name>
</gene>
<protein>
    <submittedName>
        <fullName evidence="2">Uncharacterized protein</fullName>
    </submittedName>
</protein>
<sequence>MLEYVQCLQEYPGFSYLVAQINNDPGNNLSEQRRIDNHTLDEIQIDFRDIDETEVNTDNEQLVSQPTNHEILLSPIINDDDSLGATPAMSLTPILTSDTNLTLIQTHRLESDHMIEERESIEEEDHSQLISDCVQETEHMPAHGVHLMNNHSEDLPIVDQVSTTSWITLVENNDDTITFSGQSSPSSHFSTDDEELPSTNLSEYDNNPSPPRENRENSLDGPEEVRDSNRTLDAPSDTQPNVNIVSVSPENHVRHTTKRPRSNSDPVSLSVRHKLLKDDILKSKIIL</sequence>
<evidence type="ECO:0000313" key="4">
    <source>
        <dbReference type="Proteomes" id="UP000663829"/>
    </source>
</evidence>
<organism evidence="2 4">
    <name type="scientific">Didymodactylos carnosus</name>
    <dbReference type="NCBI Taxonomy" id="1234261"/>
    <lineage>
        <taxon>Eukaryota</taxon>
        <taxon>Metazoa</taxon>
        <taxon>Spiralia</taxon>
        <taxon>Gnathifera</taxon>
        <taxon>Rotifera</taxon>
        <taxon>Eurotatoria</taxon>
        <taxon>Bdelloidea</taxon>
        <taxon>Philodinida</taxon>
        <taxon>Philodinidae</taxon>
        <taxon>Didymodactylos</taxon>
    </lineage>
</organism>
<evidence type="ECO:0000256" key="1">
    <source>
        <dbReference type="SAM" id="MobiDB-lite"/>
    </source>
</evidence>
<reference evidence="2" key="1">
    <citation type="submission" date="2021-02" db="EMBL/GenBank/DDBJ databases">
        <authorList>
            <person name="Nowell W R."/>
        </authorList>
    </citation>
    <scope>NUCLEOTIDE SEQUENCE</scope>
</reference>
<dbReference type="EMBL" id="CAJOBC010086126">
    <property type="protein sequence ID" value="CAF4340159.1"/>
    <property type="molecule type" value="Genomic_DNA"/>
</dbReference>
<dbReference type="Proteomes" id="UP000681722">
    <property type="component" value="Unassembled WGS sequence"/>
</dbReference>
<feature type="compositionally biased region" description="Polar residues" evidence="1">
    <location>
        <begin position="236"/>
        <end position="249"/>
    </location>
</feature>
<evidence type="ECO:0000313" key="2">
    <source>
        <dbReference type="EMBL" id="CAF1473161.1"/>
    </source>
</evidence>
<feature type="region of interest" description="Disordered" evidence="1">
    <location>
        <begin position="178"/>
        <end position="268"/>
    </location>
</feature>
<keyword evidence="4" id="KW-1185">Reference proteome</keyword>
<comment type="caution">
    <text evidence="2">The sequence shown here is derived from an EMBL/GenBank/DDBJ whole genome shotgun (WGS) entry which is preliminary data.</text>
</comment>
<evidence type="ECO:0000313" key="3">
    <source>
        <dbReference type="EMBL" id="CAF4340159.1"/>
    </source>
</evidence>
<dbReference type="EMBL" id="CAJNOQ010020659">
    <property type="protein sequence ID" value="CAF1473161.1"/>
    <property type="molecule type" value="Genomic_DNA"/>
</dbReference>
<dbReference type="AlphaFoldDB" id="A0A815R788"/>
<proteinExistence type="predicted"/>
<accession>A0A815R788</accession>
<dbReference type="Proteomes" id="UP000663829">
    <property type="component" value="Unassembled WGS sequence"/>
</dbReference>